<sequence length="407" mass="45101">MKQTGLLYIAWSAMLVLFAGCSDDDDGGVKPLAQLEAKTVNCITTTDRLLTQGPKGQTFRAKIVLAAGEEWCSFDPASRLATAAGGAVGEALPLYLEENSTEEYRAAEISVTYSGGYSVTLRLWQMPYSATPEYDRAWGELPGYREDANYIYKTYNTTLVGNKYFAGGYVRNFTVCYDKKTRVSQWVAYPVFYALYEAPQLSRVNAFGYDPNDQLPVIPTADQQNISSGYGQRGYDRGHMLPQATRYNNYAANRMTYYATNMMPQNSAFNQGVWARLEGQVRQWGPLPSGVRYDTLYVVTGASFKKSTTIPNANGPITVPSHCWKVLLKQTGNLHKELWELAADEVKTIGFIFTNDAAGAATGTAAAACTVEYIEEQTGFKFFQNLDPDVADAVKKQKNIADWPGIY</sequence>
<comment type="cofactor">
    <cofactor evidence="1">
        <name>Mg(2+)</name>
        <dbReference type="ChEBI" id="CHEBI:18420"/>
    </cofactor>
</comment>
<dbReference type="PANTHER" id="PTHR13966:SF5">
    <property type="entry name" value="ENDONUCLEASE G, MITOCHONDRIAL"/>
    <property type="match status" value="1"/>
</dbReference>
<evidence type="ECO:0000256" key="6">
    <source>
        <dbReference type="ARBA" id="ARBA00022801"/>
    </source>
</evidence>
<feature type="domain" description="ENPP1-3/EXOG-like endonuclease/phosphodiesterase" evidence="8">
    <location>
        <begin position="170"/>
        <end position="389"/>
    </location>
</feature>
<dbReference type="InterPro" id="IPR020821">
    <property type="entry name" value="ENPP1-3/EXOG-like_nuc-like"/>
</dbReference>
<dbReference type="SUPFAM" id="SSF54060">
    <property type="entry name" value="His-Me finger endonucleases"/>
    <property type="match status" value="1"/>
</dbReference>
<proteinExistence type="inferred from homology"/>
<keyword evidence="4" id="KW-0479">Metal-binding</keyword>
<evidence type="ECO:0000256" key="4">
    <source>
        <dbReference type="ARBA" id="ARBA00022723"/>
    </source>
</evidence>
<keyword evidence="7" id="KW-0460">Magnesium</keyword>
<keyword evidence="3" id="KW-0540">Nuclease</keyword>
<dbReference type="SMART" id="SM00477">
    <property type="entry name" value="NUC"/>
    <property type="match status" value="1"/>
</dbReference>
<evidence type="ECO:0000313" key="11">
    <source>
        <dbReference type="Proteomes" id="UP001460202"/>
    </source>
</evidence>
<evidence type="ECO:0000259" key="9">
    <source>
        <dbReference type="SMART" id="SM00892"/>
    </source>
</evidence>
<accession>A0ABV1GYL4</accession>
<keyword evidence="5 10" id="KW-0255">Endonuclease</keyword>
<evidence type="ECO:0000256" key="1">
    <source>
        <dbReference type="ARBA" id="ARBA00001946"/>
    </source>
</evidence>
<name>A0ABV1GYL4_9BACT</name>
<dbReference type="InterPro" id="IPR018524">
    <property type="entry name" value="DNA/RNA_endonuclease_AS"/>
</dbReference>
<dbReference type="RefSeq" id="WP_278965702.1">
    <property type="nucleotide sequence ID" value="NZ_JBBMFL010000013.1"/>
</dbReference>
<evidence type="ECO:0000259" key="8">
    <source>
        <dbReference type="SMART" id="SM00477"/>
    </source>
</evidence>
<organism evidence="10 11">
    <name type="scientific">Alistipes intestinihominis</name>
    <dbReference type="NCBI Taxonomy" id="3133172"/>
    <lineage>
        <taxon>Bacteria</taxon>
        <taxon>Pseudomonadati</taxon>
        <taxon>Bacteroidota</taxon>
        <taxon>Bacteroidia</taxon>
        <taxon>Bacteroidales</taxon>
        <taxon>Rikenellaceae</taxon>
        <taxon>Alistipes</taxon>
    </lineage>
</organism>
<protein>
    <submittedName>
        <fullName evidence="10">DNA/RNA non-specific endonuclease</fullName>
    </submittedName>
</protein>
<evidence type="ECO:0000256" key="2">
    <source>
        <dbReference type="ARBA" id="ARBA00010052"/>
    </source>
</evidence>
<dbReference type="PROSITE" id="PS01070">
    <property type="entry name" value="NUCLEASE_NON_SPEC"/>
    <property type="match status" value="1"/>
</dbReference>
<dbReference type="Proteomes" id="UP001460202">
    <property type="component" value="Unassembled WGS sequence"/>
</dbReference>
<dbReference type="InterPro" id="IPR044925">
    <property type="entry name" value="His-Me_finger_sf"/>
</dbReference>
<evidence type="ECO:0000256" key="5">
    <source>
        <dbReference type="ARBA" id="ARBA00022759"/>
    </source>
</evidence>
<evidence type="ECO:0000256" key="7">
    <source>
        <dbReference type="ARBA" id="ARBA00022842"/>
    </source>
</evidence>
<dbReference type="InterPro" id="IPR040255">
    <property type="entry name" value="Non-specific_endonuclease"/>
</dbReference>
<keyword evidence="6" id="KW-0378">Hydrolase</keyword>
<gene>
    <name evidence="10" type="ORF">WMO46_11110</name>
</gene>
<dbReference type="InterPro" id="IPR044929">
    <property type="entry name" value="DNA/RNA_non-sp_Endonuclease_sf"/>
</dbReference>
<feature type="domain" description="DNA/RNA non-specific endonuclease/pyrophosphatase/phosphodiesterase" evidence="9">
    <location>
        <begin position="169"/>
        <end position="389"/>
    </location>
</feature>
<dbReference type="PROSITE" id="PS51257">
    <property type="entry name" value="PROKAR_LIPOPROTEIN"/>
    <property type="match status" value="1"/>
</dbReference>
<dbReference type="InterPro" id="IPR001604">
    <property type="entry name" value="Endo_G_ENPP1-like_dom"/>
</dbReference>
<reference evidence="10 11" key="1">
    <citation type="submission" date="2024-03" db="EMBL/GenBank/DDBJ databases">
        <title>Human intestinal bacterial collection.</title>
        <authorList>
            <person name="Pauvert C."/>
            <person name="Hitch T.C.A."/>
            <person name="Clavel T."/>
        </authorList>
    </citation>
    <scope>NUCLEOTIDE SEQUENCE [LARGE SCALE GENOMIC DNA]</scope>
    <source>
        <strain evidence="10 11">CLA-KB-H122</strain>
    </source>
</reference>
<evidence type="ECO:0000256" key="3">
    <source>
        <dbReference type="ARBA" id="ARBA00022722"/>
    </source>
</evidence>
<comment type="caution">
    <text evidence="10">The sequence shown here is derived from an EMBL/GenBank/DDBJ whole genome shotgun (WGS) entry which is preliminary data.</text>
</comment>
<dbReference type="PANTHER" id="PTHR13966">
    <property type="entry name" value="ENDONUCLEASE RELATED"/>
    <property type="match status" value="1"/>
</dbReference>
<comment type="similarity">
    <text evidence="2">Belongs to the DNA/RNA non-specific endonuclease family.</text>
</comment>
<keyword evidence="11" id="KW-1185">Reference proteome</keyword>
<dbReference type="SMART" id="SM00892">
    <property type="entry name" value="Endonuclease_NS"/>
    <property type="match status" value="1"/>
</dbReference>
<dbReference type="Pfam" id="PF01223">
    <property type="entry name" value="Endonuclease_NS"/>
    <property type="match status" value="1"/>
</dbReference>
<evidence type="ECO:0000313" key="10">
    <source>
        <dbReference type="EMBL" id="MEQ2545492.1"/>
    </source>
</evidence>
<dbReference type="Gene3D" id="3.40.570.10">
    <property type="entry name" value="Extracellular Endonuclease, subunit A"/>
    <property type="match status" value="1"/>
</dbReference>
<dbReference type="EMBL" id="JBBMFL010000013">
    <property type="protein sequence ID" value="MEQ2545492.1"/>
    <property type="molecule type" value="Genomic_DNA"/>
</dbReference>
<dbReference type="GO" id="GO:0004519">
    <property type="term" value="F:endonuclease activity"/>
    <property type="evidence" value="ECO:0007669"/>
    <property type="project" value="UniProtKB-KW"/>
</dbReference>